<gene>
    <name evidence="1" type="ORF">SAMN02910414_01221</name>
</gene>
<organism evidence="1 2">
    <name type="scientific">Lachnobacterium bovis DSM 14045</name>
    <dbReference type="NCBI Taxonomy" id="1122142"/>
    <lineage>
        <taxon>Bacteria</taxon>
        <taxon>Bacillati</taxon>
        <taxon>Bacillota</taxon>
        <taxon>Clostridia</taxon>
        <taxon>Lachnospirales</taxon>
        <taxon>Lachnospiraceae</taxon>
        <taxon>Lachnobacterium</taxon>
    </lineage>
</organism>
<dbReference type="Pfam" id="PF10898">
    <property type="entry name" value="DUF2716"/>
    <property type="match status" value="1"/>
</dbReference>
<dbReference type="Proteomes" id="UP000183918">
    <property type="component" value="Unassembled WGS sequence"/>
</dbReference>
<dbReference type="AlphaFoldDB" id="A0A1H3IMW9"/>
<keyword evidence="2" id="KW-1185">Reference proteome</keyword>
<dbReference type="EMBL" id="FNPG01000012">
    <property type="protein sequence ID" value="SDY29050.1"/>
    <property type="molecule type" value="Genomic_DNA"/>
</dbReference>
<evidence type="ECO:0000313" key="2">
    <source>
        <dbReference type="Proteomes" id="UP000183918"/>
    </source>
</evidence>
<reference evidence="1 2" key="1">
    <citation type="submission" date="2016-10" db="EMBL/GenBank/DDBJ databases">
        <authorList>
            <person name="de Groot N.N."/>
        </authorList>
    </citation>
    <scope>NUCLEOTIDE SEQUENCE [LARGE SCALE GENOMIC DNA]</scope>
    <source>
        <strain evidence="1 2">DSM 14045</strain>
    </source>
</reference>
<dbReference type="InterPro" id="IPR020323">
    <property type="entry name" value="DUF2716"/>
</dbReference>
<dbReference type="RefSeq" id="WP_083354473.1">
    <property type="nucleotide sequence ID" value="NZ_FNPG01000012.1"/>
</dbReference>
<protein>
    <recommendedName>
        <fullName evidence="3">DUF2716 domain-containing protein</fullName>
    </recommendedName>
</protein>
<proteinExistence type="predicted"/>
<dbReference type="OrthoDB" id="80999at2"/>
<dbReference type="STRING" id="1122142.SAMN02910414_01221"/>
<sequence length="181" mass="21678">MALQKGVIIMTNREKYGYSLLGEDIEESVWNTIFKKFKFIPKYAEFPYWWINLPSPSRVYQLELSTYEDDWNNDINSLFVQLGSQELYALDWQHDCFVFSPNDYEKLVKEYYDEARDCNVYFPNYYPNGDYHFFVDPNWRFGFFGHPWLKQIAVFGEDLIEHINMNAKTLGLSFMENNGDN</sequence>
<evidence type="ECO:0008006" key="3">
    <source>
        <dbReference type="Google" id="ProtNLM"/>
    </source>
</evidence>
<evidence type="ECO:0000313" key="1">
    <source>
        <dbReference type="EMBL" id="SDY29050.1"/>
    </source>
</evidence>
<name>A0A1H3IMW9_9FIRM</name>
<accession>A0A1H3IMW9</accession>